<protein>
    <recommendedName>
        <fullName evidence="3">Lipoprotein</fullName>
    </recommendedName>
</protein>
<dbReference type="EMBL" id="JAHOPB010000001">
    <property type="protein sequence ID" value="MBU8872951.1"/>
    <property type="molecule type" value="Genomic_DNA"/>
</dbReference>
<gene>
    <name evidence="1" type="ORF">KQ910_04215</name>
</gene>
<dbReference type="PROSITE" id="PS51257">
    <property type="entry name" value="PROKAR_LIPOPROTEIN"/>
    <property type="match status" value="1"/>
</dbReference>
<evidence type="ECO:0000313" key="1">
    <source>
        <dbReference type="EMBL" id="MBU8872951.1"/>
    </source>
</evidence>
<proteinExistence type="predicted"/>
<dbReference type="RefSeq" id="WP_216957225.1">
    <property type="nucleotide sequence ID" value="NZ_JAHOPB010000001.1"/>
</dbReference>
<evidence type="ECO:0008006" key="3">
    <source>
        <dbReference type="Google" id="ProtNLM"/>
    </source>
</evidence>
<name>A0ABS6IEB8_9HYPH</name>
<keyword evidence="2" id="KW-1185">Reference proteome</keyword>
<reference evidence="1 2" key="1">
    <citation type="submission" date="2021-06" db="EMBL/GenBank/DDBJ databases">
        <authorList>
            <person name="Lee D.H."/>
        </authorList>
    </citation>
    <scope>NUCLEOTIDE SEQUENCE [LARGE SCALE GENOMIC DNA]</scope>
    <source>
        <strain evidence="1 2">MMS21-HV4-11</strain>
    </source>
</reference>
<sequence>MMKFLGAALLALSLSACQSSPSPWYQAYGTNSFPVAKDGMAALYIVRDAAPADAPNILVSMSRHPVGGLTGSTWMRLDLPPNPYDLRAFGSSESTQLIITVVPGETRFLLAQPKGTTDAELTWLSQEEGRELVRKGTQVGTYYNP</sequence>
<evidence type="ECO:0000313" key="2">
    <source>
        <dbReference type="Proteomes" id="UP000727907"/>
    </source>
</evidence>
<comment type="caution">
    <text evidence="1">The sequence shown here is derived from an EMBL/GenBank/DDBJ whole genome shotgun (WGS) entry which is preliminary data.</text>
</comment>
<dbReference type="Proteomes" id="UP000727907">
    <property type="component" value="Unassembled WGS sequence"/>
</dbReference>
<organism evidence="1 2">
    <name type="scientific">Reyranella humidisoli</name>
    <dbReference type="NCBI Taxonomy" id="2849149"/>
    <lineage>
        <taxon>Bacteria</taxon>
        <taxon>Pseudomonadati</taxon>
        <taxon>Pseudomonadota</taxon>
        <taxon>Alphaproteobacteria</taxon>
        <taxon>Hyphomicrobiales</taxon>
        <taxon>Reyranellaceae</taxon>
        <taxon>Reyranella</taxon>
    </lineage>
</organism>
<accession>A0ABS6IEB8</accession>